<reference evidence="2 3" key="1">
    <citation type="submission" date="2014-02" db="EMBL/GenBank/DDBJ databases">
        <title>The genome sequence of Colletotrichum simmondsii CBS122122.</title>
        <authorList>
            <person name="Baroncelli R."/>
            <person name="Thon M.R."/>
        </authorList>
    </citation>
    <scope>NUCLEOTIDE SEQUENCE [LARGE SCALE GENOMIC DNA]</scope>
    <source>
        <strain evidence="2 3">CBS122122</strain>
    </source>
</reference>
<keyword evidence="3" id="KW-1185">Reference proteome</keyword>
<dbReference type="Pfam" id="PF06985">
    <property type="entry name" value="HET"/>
    <property type="match status" value="1"/>
</dbReference>
<comment type="caution">
    <text evidence="2">The sequence shown here is derived from an EMBL/GenBank/DDBJ whole genome shotgun (WGS) entry which is preliminary data.</text>
</comment>
<protein>
    <recommendedName>
        <fullName evidence="1">Heterokaryon incompatibility domain-containing protein</fullName>
    </recommendedName>
</protein>
<dbReference type="InterPro" id="IPR010730">
    <property type="entry name" value="HET"/>
</dbReference>
<evidence type="ECO:0000313" key="2">
    <source>
        <dbReference type="EMBL" id="KXH45154.1"/>
    </source>
</evidence>
<dbReference type="PANTHER" id="PTHR24148">
    <property type="entry name" value="ANKYRIN REPEAT DOMAIN-CONTAINING PROTEIN 39 HOMOLOG-RELATED"/>
    <property type="match status" value="1"/>
</dbReference>
<dbReference type="AlphaFoldDB" id="A0A135TAP3"/>
<accession>A0A135TAP3</accession>
<sequence>MFTHAPLNKDRREIRLVRIRPLLDGQVNAKNMIALDIKRVSLDEPELSYAALSYVWGSATNTTAIEIEGASFNVTLNLHAALKQLRMNAVDSWLWIDAICIKQTDLKEKSWQINAMRDIYSGADMVYMWLGPGTESSDAAMDFLSRTGKRLLKYLPEDLRSDHEIDRMLYRYVASYLGQLTGANAFIREPGDPANLAERIPVDSGLDTTPYERGVENLPFFPVAAYETLCDFFAPKLPSIDTGIRDLLARDYWQRIWIVQEVCLARKTSVISGSKSVSLDALDATVELLWRMRSIIPYNSPLYSMIGKNIPLSVNHLTSLRVRRQHQKGLIVNLVDILWTAEEPPKRPHYSATDPRDIAFGLLGVLADHERNVLRADYSLTRKEVFVEITATMLSNPVESETSPNFTLDCITPGSPNGRLPTWVPDWQEIGRHGLVTWPISYGTGFKATASRRQSRRALYSVMRGVKPSILQRGCYVDKIAEVMKPHEWTRSDDYSWPRLNDPDDWFFSIAEFVGLGPEPSPEEDYVWRMIAPANDWSSGTSMEGFDAVGKVPGLLRKVMRVQDVKIADLTGAEIKFIFDNSKDGELGDEALELFGQRWRYHLTHQNTNRTLFKTANGMLGLGHAGVEVDDVVTLIWKAPSPIILKRRVEGGFYFKGGANVDGIMHGEFLDTKPGEVEFRIF</sequence>
<dbReference type="EMBL" id="JFBX01000230">
    <property type="protein sequence ID" value="KXH45154.1"/>
    <property type="molecule type" value="Genomic_DNA"/>
</dbReference>
<name>A0A135TAP3_9PEZI</name>
<gene>
    <name evidence="2" type="ORF">CSIM01_01283</name>
</gene>
<evidence type="ECO:0000313" key="3">
    <source>
        <dbReference type="Proteomes" id="UP000070328"/>
    </source>
</evidence>
<dbReference type="InterPro" id="IPR052895">
    <property type="entry name" value="HetReg/Transcr_Mod"/>
</dbReference>
<feature type="domain" description="Heterokaryon incompatibility" evidence="1">
    <location>
        <begin position="49"/>
        <end position="261"/>
    </location>
</feature>
<dbReference type="PANTHER" id="PTHR24148:SF79">
    <property type="entry name" value="HETEROKARYON INCOMPATIBILITY DOMAIN-CONTAINING PROTEIN"/>
    <property type="match status" value="1"/>
</dbReference>
<dbReference type="OrthoDB" id="2157530at2759"/>
<dbReference type="Proteomes" id="UP000070328">
    <property type="component" value="Unassembled WGS sequence"/>
</dbReference>
<proteinExistence type="predicted"/>
<evidence type="ECO:0000259" key="1">
    <source>
        <dbReference type="Pfam" id="PF06985"/>
    </source>
</evidence>
<organism evidence="2 3">
    <name type="scientific">Colletotrichum simmondsii</name>
    <dbReference type="NCBI Taxonomy" id="703756"/>
    <lineage>
        <taxon>Eukaryota</taxon>
        <taxon>Fungi</taxon>
        <taxon>Dikarya</taxon>
        <taxon>Ascomycota</taxon>
        <taxon>Pezizomycotina</taxon>
        <taxon>Sordariomycetes</taxon>
        <taxon>Hypocreomycetidae</taxon>
        <taxon>Glomerellales</taxon>
        <taxon>Glomerellaceae</taxon>
        <taxon>Colletotrichum</taxon>
        <taxon>Colletotrichum acutatum species complex</taxon>
    </lineage>
</organism>